<sequence length="126" mass="13406">MCGAGEWRRIEAALAERSQGHHADELKDIAYSYFCGKGAGAKTRLMGASPKLVRTVVGDIEGSSGSLTLASEAILPREGRAWDASVFVVGTDLTVEYRPDVSCNGAIKFRPVASGWLIVEVSEACC</sequence>
<protein>
    <submittedName>
        <fullName evidence="1">Uncharacterized protein</fullName>
    </submittedName>
</protein>
<dbReference type="Proteomes" id="UP000636453">
    <property type="component" value="Unassembled WGS sequence"/>
</dbReference>
<dbReference type="EMBL" id="BNCF01000002">
    <property type="protein sequence ID" value="GHE26796.1"/>
    <property type="molecule type" value="Genomic_DNA"/>
</dbReference>
<keyword evidence="2" id="KW-1185">Reference proteome</keyword>
<comment type="caution">
    <text evidence="1">The sequence shown here is derived from an EMBL/GenBank/DDBJ whole genome shotgun (WGS) entry which is preliminary data.</text>
</comment>
<organism evidence="1 2">
    <name type="scientific">Vulcaniibacterium thermophilum</name>
    <dbReference type="NCBI Taxonomy" id="1169913"/>
    <lineage>
        <taxon>Bacteria</taxon>
        <taxon>Pseudomonadati</taxon>
        <taxon>Pseudomonadota</taxon>
        <taxon>Gammaproteobacteria</taxon>
        <taxon>Lysobacterales</taxon>
        <taxon>Lysobacteraceae</taxon>
        <taxon>Vulcaniibacterium</taxon>
    </lineage>
</organism>
<name>A0A918YVM6_9GAMM</name>
<gene>
    <name evidence="1" type="ORF">GCM10007167_04850</name>
</gene>
<reference evidence="1" key="1">
    <citation type="journal article" date="2014" name="Int. J. Syst. Evol. Microbiol.">
        <title>Complete genome sequence of Corynebacterium casei LMG S-19264T (=DSM 44701T), isolated from a smear-ripened cheese.</title>
        <authorList>
            <consortium name="US DOE Joint Genome Institute (JGI-PGF)"/>
            <person name="Walter F."/>
            <person name="Albersmeier A."/>
            <person name="Kalinowski J."/>
            <person name="Ruckert C."/>
        </authorList>
    </citation>
    <scope>NUCLEOTIDE SEQUENCE</scope>
    <source>
        <strain evidence="1">KCTC 32020</strain>
    </source>
</reference>
<evidence type="ECO:0000313" key="1">
    <source>
        <dbReference type="EMBL" id="GHE26796.1"/>
    </source>
</evidence>
<dbReference type="AlphaFoldDB" id="A0A918YVM6"/>
<accession>A0A918YVM6</accession>
<proteinExistence type="predicted"/>
<reference evidence="1" key="2">
    <citation type="submission" date="2020-09" db="EMBL/GenBank/DDBJ databases">
        <authorList>
            <person name="Sun Q."/>
            <person name="Kim S."/>
        </authorList>
    </citation>
    <scope>NUCLEOTIDE SEQUENCE</scope>
    <source>
        <strain evidence="1">KCTC 32020</strain>
    </source>
</reference>
<evidence type="ECO:0000313" key="2">
    <source>
        <dbReference type="Proteomes" id="UP000636453"/>
    </source>
</evidence>